<keyword evidence="2" id="KW-0548">Nucleotidyltransferase</keyword>
<comment type="caution">
    <text evidence="8">The sequence shown here is derived from an EMBL/GenBank/DDBJ whole genome shotgun (WGS) entry which is preliminary data.</text>
</comment>
<dbReference type="OrthoDB" id="10266805at2759"/>
<proteinExistence type="predicted"/>
<dbReference type="GO" id="GO:0016787">
    <property type="term" value="F:hydrolase activity"/>
    <property type="evidence" value="ECO:0007669"/>
    <property type="project" value="UniProtKB-KW"/>
</dbReference>
<sequence>MPPSLHHRNIATPVDFIRYCIKPDEHRLLVYEFMPRGSLENHLFRSKYRGGCKKSFSAAAEEALVSRIAFGSCANQTSPQPIWDAIVNFKPQVFIWLGDNIYGDIRRPFKLFGNERTIGPWKNVPRFVPSSEDEMRFKYTIAKSNHGYSRLRQIAKVIGTWDDHDYGLNDAGKEFKGKDANQRLMLDFLDEPHDSPRRKQAGVYTSYTFGPEGRRIKVILLDTRYHRDPLRSDGTILGTAQWTWLKKELDGPSSEITIIASSIQVVSNLSACTGPLFYLESWGRFPRERNRLFKLISNSKRDGVFFISGDVHFGEITRYDCGTGYPLYDITSSGLTQAVEKAIPSFLHFVLRFLAWVTPTTMRVMNNNCKHRSCTYGQPNFGVIEVNWDANPVRLRFEVRGVSGEAVNSVTISLPELKKSKPIINKKGKQQFCTLEVDLPWLVRHRVAILFFLLTAYGILVDPSKIQAVTNWCLPKNPTDVRSFLGLVGKVIDYASRQLKTHEINYPIHDLELAAVVFALKIWRHYLYCVKCTIYTDHKSLKYFFTQKELNMRQRRWLELLKNYDCEILYHPSKANVVADALSRKETEALKEENWKRDRIKWQAHNINEDNRGLKTRWGRVWIPPICPLKSALLEEAYKSKYSIHPGATKMYRDLQVKAEHQKPYGKLQPLEIPIIGMPPYEMLYGRKCRTPVCWGEVGQRELAHKNVVKGTNERIDQIRSHLKAAQDRQKSYADKRRRPIEFQVGDFVLLKLSPWTGVIRFRKRGKLSPRFIGPFKIIAWVCEVAYCLELPEELSGIHNTFHFSILRKCLADESAYIPLEDIEIDDKLKYVEKPVAILDRKVKQLRNKSLSQVKVQWKNRTGSEATWESENELRKYYPFLF</sequence>
<dbReference type="InterPro" id="IPR056924">
    <property type="entry name" value="SH3_Tf2-1"/>
</dbReference>
<keyword evidence="5" id="KW-0378">Hydrolase</keyword>
<dbReference type="Pfam" id="PF17917">
    <property type="entry name" value="RT_RNaseH"/>
    <property type="match status" value="1"/>
</dbReference>
<dbReference type="Gene3D" id="3.60.21.70">
    <property type="entry name" value="PhoD-like phosphatase"/>
    <property type="match status" value="1"/>
</dbReference>
<dbReference type="InterPro" id="IPR038607">
    <property type="entry name" value="PhoD-like_sf"/>
</dbReference>
<dbReference type="AlphaFoldDB" id="A0A5N6PYV2"/>
<keyword evidence="4" id="KW-0255">Endonuclease</keyword>
<evidence type="ECO:0000259" key="7">
    <source>
        <dbReference type="PROSITE" id="PS50013"/>
    </source>
</evidence>
<keyword evidence="6" id="KW-0695">RNA-directed DNA polymerase</keyword>
<dbReference type="InterPro" id="IPR041373">
    <property type="entry name" value="RT_RNaseH"/>
</dbReference>
<dbReference type="Pfam" id="PF24626">
    <property type="entry name" value="SH3_Tf2-1"/>
    <property type="match status" value="1"/>
</dbReference>
<dbReference type="GO" id="GO:0004519">
    <property type="term" value="F:endonuclease activity"/>
    <property type="evidence" value="ECO:0007669"/>
    <property type="project" value="UniProtKB-KW"/>
</dbReference>
<organism evidence="8 9">
    <name type="scientific">Mikania micrantha</name>
    <name type="common">bitter vine</name>
    <dbReference type="NCBI Taxonomy" id="192012"/>
    <lineage>
        <taxon>Eukaryota</taxon>
        <taxon>Viridiplantae</taxon>
        <taxon>Streptophyta</taxon>
        <taxon>Embryophyta</taxon>
        <taxon>Tracheophyta</taxon>
        <taxon>Spermatophyta</taxon>
        <taxon>Magnoliopsida</taxon>
        <taxon>eudicotyledons</taxon>
        <taxon>Gunneridae</taxon>
        <taxon>Pentapetalae</taxon>
        <taxon>asterids</taxon>
        <taxon>campanulids</taxon>
        <taxon>Asterales</taxon>
        <taxon>Asteraceae</taxon>
        <taxon>Asteroideae</taxon>
        <taxon>Heliantheae alliance</taxon>
        <taxon>Eupatorieae</taxon>
        <taxon>Mikania</taxon>
    </lineage>
</organism>
<dbReference type="InterPro" id="IPR000953">
    <property type="entry name" value="Chromo/chromo_shadow_dom"/>
</dbReference>
<dbReference type="PANTHER" id="PTHR33987:SF1">
    <property type="entry name" value="CALCINEURIN-LIKE METALLO-PHOSPHOESTERASE SUPERFAMILY PROTEIN"/>
    <property type="match status" value="1"/>
</dbReference>
<dbReference type="InterPro" id="IPR016197">
    <property type="entry name" value="Chromo-like_dom_sf"/>
</dbReference>
<dbReference type="Proteomes" id="UP000326396">
    <property type="component" value="Linkage Group LG1"/>
</dbReference>
<feature type="domain" description="Chromo" evidence="7">
    <location>
        <begin position="830"/>
        <end position="882"/>
    </location>
</feature>
<dbReference type="PROSITE" id="PS50013">
    <property type="entry name" value="CHROMO_2"/>
    <property type="match status" value="1"/>
</dbReference>
<evidence type="ECO:0000256" key="3">
    <source>
        <dbReference type="ARBA" id="ARBA00022722"/>
    </source>
</evidence>
<dbReference type="InterPro" id="IPR043502">
    <property type="entry name" value="DNA/RNA_pol_sf"/>
</dbReference>
<accession>A0A5N6PYV2</accession>
<keyword evidence="3" id="KW-0540">Nuclease</keyword>
<evidence type="ECO:0000256" key="4">
    <source>
        <dbReference type="ARBA" id="ARBA00022759"/>
    </source>
</evidence>
<evidence type="ECO:0000256" key="1">
    <source>
        <dbReference type="ARBA" id="ARBA00022679"/>
    </source>
</evidence>
<evidence type="ECO:0000313" key="9">
    <source>
        <dbReference type="Proteomes" id="UP000326396"/>
    </source>
</evidence>
<evidence type="ECO:0000256" key="5">
    <source>
        <dbReference type="ARBA" id="ARBA00022801"/>
    </source>
</evidence>
<evidence type="ECO:0000313" key="8">
    <source>
        <dbReference type="EMBL" id="KAD7477077.1"/>
    </source>
</evidence>
<dbReference type="Gene3D" id="1.10.510.10">
    <property type="entry name" value="Transferase(Phosphotransferase) domain 1"/>
    <property type="match status" value="1"/>
</dbReference>
<dbReference type="Gene3D" id="3.30.70.270">
    <property type="match status" value="1"/>
</dbReference>
<dbReference type="CDD" id="cd09274">
    <property type="entry name" value="RNase_HI_RT_Ty3"/>
    <property type="match status" value="1"/>
</dbReference>
<dbReference type="SUPFAM" id="SSF54160">
    <property type="entry name" value="Chromo domain-like"/>
    <property type="match status" value="1"/>
</dbReference>
<dbReference type="PANTHER" id="PTHR33987">
    <property type="entry name" value="CALCINEURIN-LIKE METALLO-PHOSPHOESTERASE SUPERFAMILY PROTEIN"/>
    <property type="match status" value="1"/>
</dbReference>
<dbReference type="Pfam" id="PF09423">
    <property type="entry name" value="PhoD"/>
    <property type="match status" value="1"/>
</dbReference>
<dbReference type="SUPFAM" id="SSF56672">
    <property type="entry name" value="DNA/RNA polymerases"/>
    <property type="match status" value="1"/>
</dbReference>
<dbReference type="GO" id="GO:0003964">
    <property type="term" value="F:RNA-directed DNA polymerase activity"/>
    <property type="evidence" value="ECO:0007669"/>
    <property type="project" value="UniProtKB-KW"/>
</dbReference>
<name>A0A5N6PYV2_9ASTR</name>
<dbReference type="CDD" id="cd07389">
    <property type="entry name" value="MPP_PhoD"/>
    <property type="match status" value="1"/>
</dbReference>
<gene>
    <name evidence="8" type="ORF">E3N88_00213</name>
</gene>
<dbReference type="InterPro" id="IPR011009">
    <property type="entry name" value="Kinase-like_dom_sf"/>
</dbReference>
<dbReference type="SUPFAM" id="SSF56300">
    <property type="entry name" value="Metallo-dependent phosphatases"/>
    <property type="match status" value="1"/>
</dbReference>
<evidence type="ECO:0000256" key="6">
    <source>
        <dbReference type="ARBA" id="ARBA00022918"/>
    </source>
</evidence>
<dbReference type="InterPro" id="IPR029052">
    <property type="entry name" value="Metallo-depent_PP-like"/>
</dbReference>
<reference evidence="8 9" key="1">
    <citation type="submission" date="2019-05" db="EMBL/GenBank/DDBJ databases">
        <title>Mikania micrantha, genome provides insights into the molecular mechanism of rapid growth.</title>
        <authorList>
            <person name="Liu B."/>
        </authorList>
    </citation>
    <scope>NUCLEOTIDE SEQUENCE [LARGE SCALE GENOMIC DNA]</scope>
    <source>
        <strain evidence="8">NLD-2019</strain>
        <tissue evidence="8">Leaf</tissue>
    </source>
</reference>
<keyword evidence="9" id="KW-1185">Reference proteome</keyword>
<keyword evidence="1" id="KW-0808">Transferase</keyword>
<dbReference type="InterPro" id="IPR043128">
    <property type="entry name" value="Rev_trsase/Diguanyl_cyclase"/>
</dbReference>
<dbReference type="InterPro" id="IPR018946">
    <property type="entry name" value="PhoD-like_MPP"/>
</dbReference>
<protein>
    <recommendedName>
        <fullName evidence="7">Chromo domain-containing protein</fullName>
    </recommendedName>
</protein>
<dbReference type="EMBL" id="SZYD01000001">
    <property type="protein sequence ID" value="KAD7477077.1"/>
    <property type="molecule type" value="Genomic_DNA"/>
</dbReference>
<evidence type="ECO:0000256" key="2">
    <source>
        <dbReference type="ARBA" id="ARBA00022695"/>
    </source>
</evidence>
<dbReference type="SUPFAM" id="SSF56112">
    <property type="entry name" value="Protein kinase-like (PK-like)"/>
    <property type="match status" value="1"/>
</dbReference>